<organism evidence="1 2">
    <name type="scientific">Phaeosphaeria nodorum (strain SN15 / ATCC MYA-4574 / FGSC 10173)</name>
    <name type="common">Glume blotch fungus</name>
    <name type="synonym">Parastagonospora nodorum</name>
    <dbReference type="NCBI Taxonomy" id="321614"/>
    <lineage>
        <taxon>Eukaryota</taxon>
        <taxon>Fungi</taxon>
        <taxon>Dikarya</taxon>
        <taxon>Ascomycota</taxon>
        <taxon>Pezizomycotina</taxon>
        <taxon>Dothideomycetes</taxon>
        <taxon>Pleosporomycetidae</taxon>
        <taxon>Pleosporales</taxon>
        <taxon>Pleosporineae</taxon>
        <taxon>Phaeosphaeriaceae</taxon>
        <taxon>Parastagonospora</taxon>
    </lineage>
</organism>
<keyword evidence="2" id="KW-1185">Reference proteome</keyword>
<reference evidence="2" key="1">
    <citation type="journal article" date="2021" name="BMC Genomics">
        <title>Chromosome-level genome assembly and manually-curated proteome of model necrotroph Parastagonospora nodorum Sn15 reveals a genome-wide trove of candidate effector homologs, and redundancy of virulence-related functions within an accessory chromosome.</title>
        <authorList>
            <person name="Bertazzoni S."/>
            <person name="Jones D.A.B."/>
            <person name="Phan H.T."/>
            <person name="Tan K.-C."/>
            <person name="Hane J.K."/>
        </authorList>
    </citation>
    <scope>NUCLEOTIDE SEQUENCE [LARGE SCALE GENOMIC DNA]</scope>
    <source>
        <strain evidence="2">SN15 / ATCC MYA-4574 / FGSC 10173)</strain>
    </source>
</reference>
<evidence type="ECO:0000313" key="2">
    <source>
        <dbReference type="Proteomes" id="UP000663193"/>
    </source>
</evidence>
<dbReference type="VEuPathDB" id="FungiDB:JI435_415720"/>
<dbReference type="EMBL" id="CP069033">
    <property type="protein sequence ID" value="QRD00743.1"/>
    <property type="molecule type" value="Genomic_DNA"/>
</dbReference>
<dbReference type="AlphaFoldDB" id="A0A7U2F8K2"/>
<evidence type="ECO:0000313" key="1">
    <source>
        <dbReference type="EMBL" id="QRD00743.1"/>
    </source>
</evidence>
<gene>
    <name evidence="1" type="ORF">JI435_415720</name>
</gene>
<protein>
    <submittedName>
        <fullName evidence="1">Uncharacterized protein</fullName>
    </submittedName>
</protein>
<name>A0A7U2F8K2_PHANO</name>
<dbReference type="Proteomes" id="UP000663193">
    <property type="component" value="Chromosome 11"/>
</dbReference>
<accession>A0A7U2F8K2</accession>
<proteinExistence type="predicted"/>
<sequence length="135" mass="14911">MTLRDDLTATTRTLQSHPKIFRSEFPNSPLPIATASCTDHPPLPLPQSHLSLTHSLAPEVLIPAAPPLPRFDSKSHTAGMIAATYTSHLQGRGCISFPTKCRGVGRHVCFSSNWVRVPTLRLAFPRGRVWPRVRV</sequence>